<dbReference type="STRING" id="595528.A0A0D2X1D0"/>
<dbReference type="PANTHER" id="PTHR33559:SF1">
    <property type="entry name" value="PROTEASOME ASSEMBLY CHAPERONE 4"/>
    <property type="match status" value="1"/>
</dbReference>
<name>A0A0D2X1D0_CAPO3</name>
<dbReference type="InterPro" id="IPR032157">
    <property type="entry name" value="PAC4"/>
</dbReference>
<reference evidence="2" key="1">
    <citation type="submission" date="2011-02" db="EMBL/GenBank/DDBJ databases">
        <title>The Genome Sequence of Capsaspora owczarzaki ATCC 30864.</title>
        <authorList>
            <person name="Russ C."/>
            <person name="Cuomo C."/>
            <person name="Burger G."/>
            <person name="Gray M.W."/>
            <person name="Holland P.W.H."/>
            <person name="King N."/>
            <person name="Lang F.B.F."/>
            <person name="Roger A.J."/>
            <person name="Ruiz-Trillo I."/>
            <person name="Young S.K."/>
            <person name="Zeng Q."/>
            <person name="Gargeya S."/>
            <person name="Alvarado L."/>
            <person name="Berlin A."/>
            <person name="Chapman S.B."/>
            <person name="Chen Z."/>
            <person name="Freedman E."/>
            <person name="Gellesch M."/>
            <person name="Goldberg J."/>
            <person name="Griggs A."/>
            <person name="Gujja S."/>
            <person name="Heilman E."/>
            <person name="Heiman D."/>
            <person name="Howarth C."/>
            <person name="Mehta T."/>
            <person name="Neiman D."/>
            <person name="Pearson M."/>
            <person name="Roberts A."/>
            <person name="Saif S."/>
            <person name="Shea T."/>
            <person name="Shenoy N."/>
            <person name="Sisk P."/>
            <person name="Stolte C."/>
            <person name="Sykes S."/>
            <person name="White J."/>
            <person name="Yandava C."/>
            <person name="Haas B."/>
            <person name="Nusbaum C."/>
            <person name="Birren B."/>
        </authorList>
    </citation>
    <scope>NUCLEOTIDE SEQUENCE</scope>
    <source>
        <strain evidence="2">ATCC 30864</strain>
    </source>
</reference>
<evidence type="ECO:0000313" key="1">
    <source>
        <dbReference type="EMBL" id="KJE90594.1"/>
    </source>
</evidence>
<dbReference type="EMBL" id="KE346361">
    <property type="protein sequence ID" value="KJE90594.1"/>
    <property type="molecule type" value="Genomic_DNA"/>
</dbReference>
<dbReference type="Pfam" id="PF16093">
    <property type="entry name" value="PAC4"/>
    <property type="match status" value="1"/>
</dbReference>
<dbReference type="InParanoid" id="A0A0D2X1D0"/>
<dbReference type="GO" id="GO:0043248">
    <property type="term" value="P:proteasome assembly"/>
    <property type="evidence" value="ECO:0007669"/>
    <property type="project" value="InterPro"/>
</dbReference>
<sequence>MHLESPSKCSPCCCIGKLNLLCCCFLALRILTAQFLFFVRSCFQSESHRMAAVAEDNPLAYHIHDFVDTCVDTLLTFRVIRAAGTLFIWVGSSAGGADDGAALAEQQVPQQQRKQAPVYFTDLSVAMPARASHASTGPATSTLSVEPQSTPIPPAVAHLLGSGTSSASEAMAGRLALKTKKQVFVSLSLPSSSGASTSMFIERRIVEEMKQRPEQF</sequence>
<dbReference type="OrthoDB" id="368507at2759"/>
<keyword evidence="2" id="KW-1185">Reference proteome</keyword>
<organism evidence="1 2">
    <name type="scientific">Capsaspora owczarzaki (strain ATCC 30864)</name>
    <dbReference type="NCBI Taxonomy" id="595528"/>
    <lineage>
        <taxon>Eukaryota</taxon>
        <taxon>Filasterea</taxon>
        <taxon>Capsaspora</taxon>
    </lineage>
</organism>
<evidence type="ECO:0000313" key="2">
    <source>
        <dbReference type="Proteomes" id="UP000008743"/>
    </source>
</evidence>
<gene>
    <name evidence="1" type="ORF">CAOG_001888</name>
</gene>
<accession>A0A0D2X1D0</accession>
<evidence type="ECO:0008006" key="3">
    <source>
        <dbReference type="Google" id="ProtNLM"/>
    </source>
</evidence>
<proteinExistence type="predicted"/>
<dbReference type="PANTHER" id="PTHR33559">
    <property type="entry name" value="PROTEASOME ASSEMBLY CHAPERONE 4"/>
    <property type="match status" value="1"/>
</dbReference>
<dbReference type="Proteomes" id="UP000008743">
    <property type="component" value="Unassembled WGS sequence"/>
</dbReference>
<protein>
    <recommendedName>
        <fullName evidence="3">Proteasome assembly chaperone 4</fullName>
    </recommendedName>
</protein>
<dbReference type="AlphaFoldDB" id="A0A0D2X1D0"/>